<comment type="caution">
    <text evidence="2">The sequence shown here is derived from an EMBL/GenBank/DDBJ whole genome shotgun (WGS) entry which is preliminary data.</text>
</comment>
<gene>
    <name evidence="2" type="ORF">G7B40_024020</name>
</gene>
<dbReference type="Proteomes" id="UP000667802">
    <property type="component" value="Unassembled WGS sequence"/>
</dbReference>
<keyword evidence="3" id="KW-1185">Reference proteome</keyword>
<sequence length="55" mass="6044">MATASVIISFKDDLKPPFPNGLSFTILTPLLYTVTAGIIAGALTWLVIRLWPRSR</sequence>
<dbReference type="AlphaFoldDB" id="A0AAP5I9X8"/>
<name>A0AAP5I9X8_9CYAN</name>
<keyword evidence="1" id="KW-1133">Transmembrane helix</keyword>
<keyword evidence="1" id="KW-0812">Transmembrane</keyword>
<proteinExistence type="predicted"/>
<evidence type="ECO:0000313" key="3">
    <source>
        <dbReference type="Proteomes" id="UP000667802"/>
    </source>
</evidence>
<evidence type="ECO:0000256" key="1">
    <source>
        <dbReference type="SAM" id="Phobius"/>
    </source>
</evidence>
<dbReference type="EMBL" id="JAALHA020000013">
    <property type="protein sequence ID" value="MDR9897610.1"/>
    <property type="molecule type" value="Genomic_DNA"/>
</dbReference>
<dbReference type="RefSeq" id="WP_310834106.1">
    <property type="nucleotide sequence ID" value="NZ_CAWQFN010000089.1"/>
</dbReference>
<organism evidence="2 3">
    <name type="scientific">Aetokthonos hydrillicola Thurmond2011</name>
    <dbReference type="NCBI Taxonomy" id="2712845"/>
    <lineage>
        <taxon>Bacteria</taxon>
        <taxon>Bacillati</taxon>
        <taxon>Cyanobacteriota</taxon>
        <taxon>Cyanophyceae</taxon>
        <taxon>Nostocales</taxon>
        <taxon>Hapalosiphonaceae</taxon>
        <taxon>Aetokthonos</taxon>
    </lineage>
</organism>
<accession>A0AAP5I9X8</accession>
<evidence type="ECO:0000313" key="2">
    <source>
        <dbReference type="EMBL" id="MDR9897610.1"/>
    </source>
</evidence>
<reference evidence="3" key="1">
    <citation type="journal article" date="2021" name="Science">
        <title>Hunting the eagle killer: A cyanobacterial neurotoxin causes vacuolar myelinopathy.</title>
        <authorList>
            <person name="Breinlinger S."/>
            <person name="Phillips T.J."/>
            <person name="Haram B.N."/>
            <person name="Mares J."/>
            <person name="Martinez Yerena J.A."/>
            <person name="Hrouzek P."/>
            <person name="Sobotka R."/>
            <person name="Henderson W.M."/>
            <person name="Schmieder P."/>
            <person name="Williams S.M."/>
            <person name="Lauderdale J.D."/>
            <person name="Wilde H.D."/>
            <person name="Gerrin W."/>
            <person name="Kust A."/>
            <person name="Washington J.W."/>
            <person name="Wagner C."/>
            <person name="Geier B."/>
            <person name="Liebeke M."/>
            <person name="Enke H."/>
            <person name="Niedermeyer T.H.J."/>
            <person name="Wilde S.B."/>
        </authorList>
    </citation>
    <scope>NUCLEOTIDE SEQUENCE [LARGE SCALE GENOMIC DNA]</scope>
    <source>
        <strain evidence="3">Thurmond2011</strain>
    </source>
</reference>
<keyword evidence="1" id="KW-0472">Membrane</keyword>
<protein>
    <submittedName>
        <fullName evidence="2">Uncharacterized protein</fullName>
    </submittedName>
</protein>
<feature type="transmembrane region" description="Helical" evidence="1">
    <location>
        <begin position="26"/>
        <end position="48"/>
    </location>
</feature>